<keyword evidence="4" id="KW-1185">Reference proteome</keyword>
<protein>
    <recommendedName>
        <fullName evidence="5">Transmembrane protein</fullName>
    </recommendedName>
</protein>
<evidence type="ECO:0000313" key="3">
    <source>
        <dbReference type="EMBL" id="EKS45730.1"/>
    </source>
</evidence>
<accession>A0ABP2SNX3</accession>
<feature type="transmembrane region" description="Helical" evidence="2">
    <location>
        <begin position="196"/>
        <end position="217"/>
    </location>
</feature>
<evidence type="ECO:0008006" key="5">
    <source>
        <dbReference type="Google" id="ProtNLM"/>
    </source>
</evidence>
<feature type="region of interest" description="Disordered" evidence="1">
    <location>
        <begin position="474"/>
        <end position="499"/>
    </location>
</feature>
<evidence type="ECO:0000256" key="2">
    <source>
        <dbReference type="SAM" id="Phobius"/>
    </source>
</evidence>
<evidence type="ECO:0000256" key="1">
    <source>
        <dbReference type="SAM" id="MobiDB-lite"/>
    </source>
</evidence>
<reference evidence="3 4" key="1">
    <citation type="journal article" date="2013" name="Genome Announc.">
        <title>Whole Genome Sequencing and Comparative Analysis of Bartonella bacilliformis Strain INS, the Causative Agent of Carrion's Disease.</title>
        <authorList>
            <person name="Tarazona D."/>
            <person name="Padilla C."/>
            <person name="Caceres O."/>
            <person name="Montenegro J.D."/>
            <person name="Bailon H."/>
            <person name="Ventura G."/>
            <person name="Mendoza G."/>
            <person name="Anaya E."/>
            <person name="Guio H."/>
        </authorList>
    </citation>
    <scope>NUCLEOTIDE SEQUENCE [LARGE SCALE GENOMIC DNA]</scope>
    <source>
        <strain evidence="3 4">INS</strain>
    </source>
</reference>
<name>A0ABP2SNX3_BARBA</name>
<dbReference type="GeneID" id="4685161"/>
<gene>
    <name evidence="3" type="ORF">BbINS_01333</name>
</gene>
<organism evidence="3 4">
    <name type="scientific">Bartonella bacilliformis INS</name>
    <dbReference type="NCBI Taxonomy" id="1206782"/>
    <lineage>
        <taxon>Bacteria</taxon>
        <taxon>Pseudomonadati</taxon>
        <taxon>Pseudomonadota</taxon>
        <taxon>Alphaproteobacteria</taxon>
        <taxon>Hyphomicrobiales</taxon>
        <taxon>Bartonellaceae</taxon>
        <taxon>Bartonella</taxon>
    </lineage>
</organism>
<keyword evidence="2" id="KW-0472">Membrane</keyword>
<feature type="compositionally biased region" description="Basic and acidic residues" evidence="1">
    <location>
        <begin position="478"/>
        <end position="499"/>
    </location>
</feature>
<keyword evidence="2" id="KW-1133">Transmembrane helix</keyword>
<dbReference type="EMBL" id="AMQK01000005">
    <property type="protein sequence ID" value="EKS45730.1"/>
    <property type="molecule type" value="Genomic_DNA"/>
</dbReference>
<keyword evidence="2" id="KW-0812">Transmembrane</keyword>
<evidence type="ECO:0000313" key="4">
    <source>
        <dbReference type="Proteomes" id="UP000009359"/>
    </source>
</evidence>
<dbReference type="RefSeq" id="WP_005766181.1">
    <property type="nucleotide sequence ID" value="NZ_AMQK01000005.1"/>
</dbReference>
<dbReference type="Proteomes" id="UP000009359">
    <property type="component" value="Unassembled WGS sequence"/>
</dbReference>
<comment type="caution">
    <text evidence="3">The sequence shown here is derived from an EMBL/GenBank/DDBJ whole genome shotgun (WGS) entry which is preliminary data.</text>
</comment>
<sequence>MVDFVGILKKTIDAQNNVTPQVRKQVYERAIETLEHKLVEANMPETVIDAQRQALQSAISVVEEEYLAVEKELLSSVIGWKFTNEFDDHKRTPSTAFLKSKVMSVFVTKQQHSFVTESIKNEILNKSSKILSIPDAELVNMDSFFASEHKINQNIEKKKSKNDAISSAQVDNFHIISHIFAQALQRANRASVRKRIVIGVCVFVSFCFVFISAFFVGKRVFVSSDHQLQEDDTYVPNLSSTVVQANPKLTQRLLEDGSEINVGPVEEEEAQGEKGTSTVVANDINSMKHAGEVVFYQSRTDYDAEKVATGSALWSLVKETSVNGQSEELAIRGDIKIPDEGLSLRLTLRRNTDLSLPAAYIMDLIFITSDKFSGQAISDIKTLTFKASEQSVGQALTRTVVAKIDDDFFLVALSGHYPFLNRNLQLIRELDWIRLVMNDKNGRVNELTFAKGETGEAIFNQVIGQWLAQTNKSTASESTKKNADIDGMKSSKFTDTDPL</sequence>
<proteinExistence type="predicted"/>